<evidence type="ECO:0000313" key="5">
    <source>
        <dbReference type="Proteomes" id="UP001152797"/>
    </source>
</evidence>
<accession>A0A9P1DT29</accession>
<dbReference type="PROSITE" id="PS51375">
    <property type="entry name" value="PPR"/>
    <property type="match status" value="1"/>
</dbReference>
<dbReference type="EMBL" id="CAMXCT020006571">
    <property type="protein sequence ID" value="CAL1169582.1"/>
    <property type="molecule type" value="Genomic_DNA"/>
</dbReference>
<evidence type="ECO:0008006" key="6">
    <source>
        <dbReference type="Google" id="ProtNLM"/>
    </source>
</evidence>
<protein>
    <recommendedName>
        <fullName evidence="6">Pentatricopeptide repeat-containing protein</fullName>
    </recommendedName>
</protein>
<name>A0A9P1DT29_9DINO</name>
<reference evidence="4 5" key="2">
    <citation type="submission" date="2024-05" db="EMBL/GenBank/DDBJ databases">
        <authorList>
            <person name="Chen Y."/>
            <person name="Shah S."/>
            <person name="Dougan E. K."/>
            <person name="Thang M."/>
            <person name="Chan C."/>
        </authorList>
    </citation>
    <scope>NUCLEOTIDE SEQUENCE [LARGE SCALE GENOMIC DNA]</scope>
</reference>
<evidence type="ECO:0000313" key="4">
    <source>
        <dbReference type="EMBL" id="CAL4803519.1"/>
    </source>
</evidence>
<dbReference type="AlphaFoldDB" id="A0A9P1DT29"/>
<proteinExistence type="predicted"/>
<evidence type="ECO:0000256" key="2">
    <source>
        <dbReference type="PROSITE-ProRule" id="PRU00708"/>
    </source>
</evidence>
<dbReference type="Proteomes" id="UP001152797">
    <property type="component" value="Unassembled WGS sequence"/>
</dbReference>
<evidence type="ECO:0000256" key="1">
    <source>
        <dbReference type="ARBA" id="ARBA00022737"/>
    </source>
</evidence>
<dbReference type="PANTHER" id="PTHR47447:SF17">
    <property type="entry name" value="OS12G0638900 PROTEIN"/>
    <property type="match status" value="1"/>
</dbReference>
<dbReference type="InterPro" id="IPR002885">
    <property type="entry name" value="PPR_rpt"/>
</dbReference>
<comment type="caution">
    <text evidence="3">The sequence shown here is derived from an EMBL/GenBank/DDBJ whole genome shotgun (WGS) entry which is preliminary data.</text>
</comment>
<dbReference type="Pfam" id="PF01535">
    <property type="entry name" value="PPR"/>
    <property type="match status" value="1"/>
</dbReference>
<sequence length="251" mass="27355">MTILREFLNIFISDVVTSNCFFCVVNPVLSSTCLKLYWACAITGGPSHFGAPHGTGVFEAAPDLISYNSAISACEAAGEWENTLALLEELIEIGQDTPRVYLGVQMALEAAELQPDVICYSGVISACAKGGFWRLTIMLLERLSAQRMHPDLVALNSALGAYKGPRWQMAISTLSSLPTLRLMPDVVSFCTAISCCAEVWPKALQLLTMRSLHARLAQDVFGCLVGGLLTKTEGNRKVTLQHQRLVRLQTC</sequence>
<gene>
    <name evidence="3" type="ORF">C1SCF055_LOCUS40962</name>
</gene>
<evidence type="ECO:0000313" key="3">
    <source>
        <dbReference type="EMBL" id="CAI4016207.1"/>
    </source>
</evidence>
<keyword evidence="5" id="KW-1185">Reference proteome</keyword>
<dbReference type="Gene3D" id="1.25.40.10">
    <property type="entry name" value="Tetratricopeptide repeat domain"/>
    <property type="match status" value="1"/>
</dbReference>
<dbReference type="OrthoDB" id="410012at2759"/>
<dbReference type="InterPro" id="IPR011990">
    <property type="entry name" value="TPR-like_helical_dom_sf"/>
</dbReference>
<organism evidence="3">
    <name type="scientific">Cladocopium goreaui</name>
    <dbReference type="NCBI Taxonomy" id="2562237"/>
    <lineage>
        <taxon>Eukaryota</taxon>
        <taxon>Sar</taxon>
        <taxon>Alveolata</taxon>
        <taxon>Dinophyceae</taxon>
        <taxon>Suessiales</taxon>
        <taxon>Symbiodiniaceae</taxon>
        <taxon>Cladocopium</taxon>
    </lineage>
</organism>
<dbReference type="EMBL" id="CAMXCT030006571">
    <property type="protein sequence ID" value="CAL4803519.1"/>
    <property type="molecule type" value="Genomic_DNA"/>
</dbReference>
<keyword evidence="1" id="KW-0677">Repeat</keyword>
<dbReference type="EMBL" id="CAMXCT010006571">
    <property type="protein sequence ID" value="CAI4016207.1"/>
    <property type="molecule type" value="Genomic_DNA"/>
</dbReference>
<dbReference type="PANTHER" id="PTHR47447">
    <property type="entry name" value="OS03G0856100 PROTEIN"/>
    <property type="match status" value="1"/>
</dbReference>
<reference evidence="3" key="1">
    <citation type="submission" date="2022-10" db="EMBL/GenBank/DDBJ databases">
        <authorList>
            <person name="Chen Y."/>
            <person name="Dougan E. K."/>
            <person name="Chan C."/>
            <person name="Rhodes N."/>
            <person name="Thang M."/>
        </authorList>
    </citation>
    <scope>NUCLEOTIDE SEQUENCE</scope>
</reference>
<feature type="repeat" description="PPR" evidence="2">
    <location>
        <begin position="63"/>
        <end position="97"/>
    </location>
</feature>